<dbReference type="PANTHER" id="PTHR13374:SF3">
    <property type="entry name" value="DET1 HOMOLOG"/>
    <property type="match status" value="1"/>
</dbReference>
<dbReference type="OrthoDB" id="18339at2759"/>
<dbReference type="GO" id="GO:0005634">
    <property type="term" value="C:nucleus"/>
    <property type="evidence" value="ECO:0007669"/>
    <property type="project" value="TreeGrafter"/>
</dbReference>
<dbReference type="GO" id="GO:0016567">
    <property type="term" value="P:protein ubiquitination"/>
    <property type="evidence" value="ECO:0007669"/>
    <property type="project" value="TreeGrafter"/>
</dbReference>
<feature type="region of interest" description="Disordered" evidence="1">
    <location>
        <begin position="608"/>
        <end position="735"/>
    </location>
</feature>
<evidence type="ECO:0000256" key="1">
    <source>
        <dbReference type="SAM" id="MobiDB-lite"/>
    </source>
</evidence>
<reference evidence="2 3" key="1">
    <citation type="journal article" date="2018" name="Cell">
        <title>The Chara Genome: Secondary Complexity and Implications for Plant Terrestrialization.</title>
        <authorList>
            <person name="Nishiyama T."/>
            <person name="Sakayama H."/>
            <person name="Vries J.D."/>
            <person name="Buschmann H."/>
            <person name="Saint-Marcoux D."/>
            <person name="Ullrich K.K."/>
            <person name="Haas F.B."/>
            <person name="Vanderstraeten L."/>
            <person name="Becker D."/>
            <person name="Lang D."/>
            <person name="Vosolsobe S."/>
            <person name="Rombauts S."/>
            <person name="Wilhelmsson P.K.I."/>
            <person name="Janitza P."/>
            <person name="Kern R."/>
            <person name="Heyl A."/>
            <person name="Rumpler F."/>
            <person name="Villalobos L.I.A.C."/>
            <person name="Clay J.M."/>
            <person name="Skokan R."/>
            <person name="Toyoda A."/>
            <person name="Suzuki Y."/>
            <person name="Kagoshima H."/>
            <person name="Schijlen E."/>
            <person name="Tajeshwar N."/>
            <person name="Catarino B."/>
            <person name="Hetherington A.J."/>
            <person name="Saltykova A."/>
            <person name="Bonnot C."/>
            <person name="Breuninger H."/>
            <person name="Symeonidi A."/>
            <person name="Radhakrishnan G.V."/>
            <person name="Van Nieuwerburgh F."/>
            <person name="Deforce D."/>
            <person name="Chang C."/>
            <person name="Karol K.G."/>
            <person name="Hedrich R."/>
            <person name="Ulvskov P."/>
            <person name="Glockner G."/>
            <person name="Delwiche C.F."/>
            <person name="Petrasek J."/>
            <person name="Van de Peer Y."/>
            <person name="Friml J."/>
            <person name="Beilby M."/>
            <person name="Dolan L."/>
            <person name="Kohara Y."/>
            <person name="Sugano S."/>
            <person name="Fujiyama A."/>
            <person name="Delaux P.-M."/>
            <person name="Quint M."/>
            <person name="TheiBen G."/>
            <person name="Hagemann M."/>
            <person name="Harholt J."/>
            <person name="Dunand C."/>
            <person name="Zachgo S."/>
            <person name="Langdale J."/>
            <person name="Maumus F."/>
            <person name="Straeten D.V.D."/>
            <person name="Gould S.B."/>
            <person name="Rensing S.A."/>
        </authorList>
    </citation>
    <scope>NUCLEOTIDE SEQUENCE [LARGE SCALE GENOMIC DNA]</scope>
    <source>
        <strain evidence="2 3">S276</strain>
    </source>
</reference>
<accession>A0A388KXY9</accession>
<proteinExistence type="predicted"/>
<feature type="compositionally biased region" description="Basic and acidic residues" evidence="1">
    <location>
        <begin position="555"/>
        <end position="565"/>
    </location>
</feature>
<feature type="compositionally biased region" description="Gly residues" evidence="1">
    <location>
        <begin position="823"/>
        <end position="841"/>
    </location>
</feature>
<feature type="compositionally biased region" description="Basic and acidic residues" evidence="1">
    <location>
        <begin position="526"/>
        <end position="538"/>
    </location>
</feature>
<feature type="region of interest" description="Disordered" evidence="1">
    <location>
        <begin position="806"/>
        <end position="841"/>
    </location>
</feature>
<feature type="compositionally biased region" description="Low complexity" evidence="1">
    <location>
        <begin position="566"/>
        <end position="584"/>
    </location>
</feature>
<dbReference type="AlphaFoldDB" id="A0A388KXY9"/>
<sequence length="1184" mass="124027">MSARERHRQNENLFHRLRLREVERAKPGAAYNRCRLLYENVVPNHTIYDVECSDHSIRRFTNDGQFLICFSRQLQDLIVYRYRGVNHSWKGEEAPEVVGGGGSGAARRGGAVGVGAGWEEEGASLSSPPAGTRSRAFDNFFHHLYTVPLGSGTEILCKDFCLFTDSDTYGVLATSSPPDNNPPYAHGAVAGVPAMESITFHLVKICNGEVMDRRRFDDDYIHLAHNAGVFLYEDLLAILSVRFQSIHILQIRETGLFVNVRTIGNYCREDDELVLKSHAEDEARFRRGCQSLGKSGLPRKSDEYEEEEGMEIEDEGHEMCGKAMEEGGDGGNGACRRVGCVGGGGDFGSRCASRWRVGEEGDRGDTHVDRVFRGGQWSFGNATAGGGGEGMDAGGAGGVWGGTGGGLVAGRPEERGGVRGGSVAAAASTGGGQYVDSAADVRLGDGTTREGGLDVVRQLGHSSRHVAGPSGLGDRLGRLEGGVGRGDGLAGAARDREVIGASRGVGALSWSSNSDTVELRSTVGSGDREYGGEGREGPASRTSGGRGAGGSGESSRVRGGADRSRGGSNTDGTGEGGATAVSSGTGSGGKVEYIVSSRVPARLITAAQLGLDPPTSPSKTETEDISLDRGIVGGGGGGGGGGGAEGGEGGEGGGGGGKGTAAGAIGGSAWRSTSTEGAATGGGPPSAGLPSGGVSIRAGGGAFSALTSPEVAPRVGGRQQERIERDEARPLMRPASHSPSLLYYSYAANAEAQRDAEDAVGRGVGGVGVGTGGTTSRRDATAGVGIGIAAPSVSGAQQRGGFVSTAALDTRPDTVPPTDRSGVAGGGAGGGGGIATGSGTGAAGRSGAVFGPVMGGNEGPNFAAAGAAAGGEHVVVTPPPRWARHGERGGPGLGASARPMLGGIKQRLLAFMFRSLYDDNGSQVVSRAQRIKRFHFNFQQFIDLVMWKVQFLDRCHLLIKFGSADGVVGRNADGVVLRNTDGSHQNAFLAVYDVERTEIVAFYQNSSEELLRLYERFNDHFKVPSKEKTVMRFISSYENSQYVREQHKKQKTACRLGGAASATGRGGSYMQVVRRALASLPFNCQCESPCAYFDQGLFSFDEKLISATDRHKPCMDYPIKFISRRRPNSLPKFKIFPGIEHGSSAYDIRAKRVASYVFHPYLPFAISIQQSYLQPPIVNFHFRR</sequence>
<dbReference type="InterPro" id="IPR019138">
    <property type="entry name" value="De-etiolated_protein_1_Det1"/>
</dbReference>
<evidence type="ECO:0008006" key="4">
    <source>
        <dbReference type="Google" id="ProtNLM"/>
    </source>
</evidence>
<comment type="caution">
    <text evidence="2">The sequence shown here is derived from an EMBL/GenBank/DDBJ whole genome shotgun (WGS) entry which is preliminary data.</text>
</comment>
<feature type="region of interest" description="Disordered" evidence="1">
    <location>
        <begin position="507"/>
        <end position="589"/>
    </location>
</feature>
<dbReference type="PANTHER" id="PTHR13374">
    <property type="entry name" value="DET1 HOMOLOG DE-ETIOLATED-1 HOMOLOG"/>
    <property type="match status" value="1"/>
</dbReference>
<dbReference type="OMA" id="EDEGHEM"/>
<feature type="compositionally biased region" description="Basic and acidic residues" evidence="1">
    <location>
        <begin position="719"/>
        <end position="730"/>
    </location>
</feature>
<dbReference type="Proteomes" id="UP000265515">
    <property type="component" value="Unassembled WGS sequence"/>
</dbReference>
<dbReference type="EMBL" id="BFEA01000213">
    <property type="protein sequence ID" value="GBG74929.1"/>
    <property type="molecule type" value="Genomic_DNA"/>
</dbReference>
<dbReference type="GO" id="GO:0031625">
    <property type="term" value="F:ubiquitin protein ligase binding"/>
    <property type="evidence" value="ECO:0007669"/>
    <property type="project" value="TreeGrafter"/>
</dbReference>
<organism evidence="2 3">
    <name type="scientific">Chara braunii</name>
    <name type="common">Braun's stonewort</name>
    <dbReference type="NCBI Taxonomy" id="69332"/>
    <lineage>
        <taxon>Eukaryota</taxon>
        <taxon>Viridiplantae</taxon>
        <taxon>Streptophyta</taxon>
        <taxon>Charophyceae</taxon>
        <taxon>Charales</taxon>
        <taxon>Characeae</taxon>
        <taxon>Chara</taxon>
    </lineage>
</organism>
<protein>
    <recommendedName>
        <fullName evidence="4">Light-mediated development protein DET1</fullName>
    </recommendedName>
</protein>
<keyword evidence="3" id="KW-1185">Reference proteome</keyword>
<dbReference type="Gramene" id="GBG74929">
    <property type="protein sequence ID" value="GBG74929"/>
    <property type="gene ID" value="CBR_g19443"/>
</dbReference>
<dbReference type="STRING" id="69332.A0A388KXY9"/>
<feature type="compositionally biased region" description="Gly residues" evidence="1">
    <location>
        <begin position="631"/>
        <end position="666"/>
    </location>
</feature>
<evidence type="ECO:0000313" key="2">
    <source>
        <dbReference type="EMBL" id="GBG74929.1"/>
    </source>
</evidence>
<evidence type="ECO:0000313" key="3">
    <source>
        <dbReference type="Proteomes" id="UP000265515"/>
    </source>
</evidence>
<dbReference type="GO" id="GO:0032436">
    <property type="term" value="P:positive regulation of proteasomal ubiquitin-dependent protein catabolic process"/>
    <property type="evidence" value="ECO:0007669"/>
    <property type="project" value="TreeGrafter"/>
</dbReference>
<dbReference type="Pfam" id="PF09737">
    <property type="entry name" value="Det1"/>
    <property type="match status" value="2"/>
</dbReference>
<gene>
    <name evidence="2" type="ORF">CBR_g19443</name>
</gene>
<dbReference type="GO" id="GO:0031461">
    <property type="term" value="C:cullin-RING ubiquitin ligase complex"/>
    <property type="evidence" value="ECO:0007669"/>
    <property type="project" value="TreeGrafter"/>
</dbReference>
<dbReference type="GO" id="GO:1990756">
    <property type="term" value="F:ubiquitin-like ligase-substrate adaptor activity"/>
    <property type="evidence" value="ECO:0007669"/>
    <property type="project" value="TreeGrafter"/>
</dbReference>
<name>A0A388KXY9_CHABU</name>